<comment type="caution">
    <text evidence="1">The sequence shown here is derived from an EMBL/GenBank/DDBJ whole genome shotgun (WGS) entry which is preliminary data.</text>
</comment>
<sequence>MRDERAVAQGESLGIKQLFIREADEVKVFETFGGDLPVLQANRKP</sequence>
<evidence type="ECO:0000313" key="2">
    <source>
        <dbReference type="Proteomes" id="UP000518605"/>
    </source>
</evidence>
<protein>
    <submittedName>
        <fullName evidence="1">Uncharacterized protein</fullName>
    </submittedName>
</protein>
<dbReference type="Proteomes" id="UP000518605">
    <property type="component" value="Unassembled WGS sequence"/>
</dbReference>
<proteinExistence type="predicted"/>
<evidence type="ECO:0000313" key="1">
    <source>
        <dbReference type="EMBL" id="MBB3153552.1"/>
    </source>
</evidence>
<organism evidence="1 2">
    <name type="scientific">Paenibacillus endophyticus</name>
    <dbReference type="NCBI Taxonomy" id="1294268"/>
    <lineage>
        <taxon>Bacteria</taxon>
        <taxon>Bacillati</taxon>
        <taxon>Bacillota</taxon>
        <taxon>Bacilli</taxon>
        <taxon>Bacillales</taxon>
        <taxon>Paenibacillaceae</taxon>
        <taxon>Paenibacillus</taxon>
    </lineage>
</organism>
<dbReference type="AlphaFoldDB" id="A0A7W5GC22"/>
<gene>
    <name evidence="1" type="ORF">FHS16_003614</name>
</gene>
<reference evidence="1 2" key="1">
    <citation type="submission" date="2020-08" db="EMBL/GenBank/DDBJ databases">
        <title>Genomic Encyclopedia of Type Strains, Phase III (KMG-III): the genomes of soil and plant-associated and newly described type strains.</title>
        <authorList>
            <person name="Whitman W."/>
        </authorList>
    </citation>
    <scope>NUCLEOTIDE SEQUENCE [LARGE SCALE GENOMIC DNA]</scope>
    <source>
        <strain evidence="1 2">CECT 8234</strain>
    </source>
</reference>
<accession>A0A7W5GC22</accession>
<dbReference type="EMBL" id="JACHXW010000010">
    <property type="protein sequence ID" value="MBB3153552.1"/>
    <property type="molecule type" value="Genomic_DNA"/>
</dbReference>
<keyword evidence="2" id="KW-1185">Reference proteome</keyword>
<name>A0A7W5GC22_9BACL</name>
<dbReference type="RefSeq" id="WP_183565322.1">
    <property type="nucleotide sequence ID" value="NZ_CBCSLB010000007.1"/>
</dbReference>